<dbReference type="NCBIfam" id="NF004837">
    <property type="entry name" value="PRK06187.1"/>
    <property type="match status" value="1"/>
</dbReference>
<reference evidence="5 6" key="1">
    <citation type="submission" date="2019-11" db="EMBL/GenBank/DDBJ databases">
        <title>Comparative genomics of hydrocarbon-degrading Desulfosarcina strains.</title>
        <authorList>
            <person name="Watanabe M."/>
            <person name="Kojima H."/>
            <person name="Fukui M."/>
        </authorList>
    </citation>
    <scope>NUCLEOTIDE SEQUENCE [LARGE SCALE GENOMIC DNA]</scope>
    <source>
        <strain evidence="6">oXyS1</strain>
    </source>
</reference>
<comment type="similarity">
    <text evidence="1">Belongs to the ATP-dependent AMP-binding enzyme family.</text>
</comment>
<gene>
    <name evidence="5" type="ORF">DSCOOX_63310</name>
</gene>
<evidence type="ECO:0000313" key="5">
    <source>
        <dbReference type="EMBL" id="BBO93151.1"/>
    </source>
</evidence>
<evidence type="ECO:0000259" key="3">
    <source>
        <dbReference type="Pfam" id="PF00501"/>
    </source>
</evidence>
<evidence type="ECO:0000256" key="2">
    <source>
        <dbReference type="ARBA" id="ARBA00022598"/>
    </source>
</evidence>
<dbReference type="SUPFAM" id="SSF56801">
    <property type="entry name" value="Acetyl-CoA synthetase-like"/>
    <property type="match status" value="1"/>
</dbReference>
<feature type="domain" description="AMP-binding enzyme C-terminal" evidence="4">
    <location>
        <begin position="412"/>
        <end position="487"/>
    </location>
</feature>
<dbReference type="InterPro" id="IPR000873">
    <property type="entry name" value="AMP-dep_synth/lig_dom"/>
</dbReference>
<keyword evidence="6" id="KW-1185">Reference proteome</keyword>
<dbReference type="Gene3D" id="3.40.50.12780">
    <property type="entry name" value="N-terminal domain of ligase-like"/>
    <property type="match status" value="1"/>
</dbReference>
<evidence type="ECO:0000256" key="1">
    <source>
        <dbReference type="ARBA" id="ARBA00006432"/>
    </source>
</evidence>
<keyword evidence="2 5" id="KW-0436">Ligase</keyword>
<protein>
    <submittedName>
        <fullName evidence="5">Long-chain fatty acid--CoA ligase</fullName>
    </submittedName>
</protein>
<evidence type="ECO:0000259" key="4">
    <source>
        <dbReference type="Pfam" id="PF13193"/>
    </source>
</evidence>
<dbReference type="InterPro" id="IPR045851">
    <property type="entry name" value="AMP-bd_C_sf"/>
</dbReference>
<dbReference type="Gene3D" id="3.30.300.30">
    <property type="match status" value="1"/>
</dbReference>
<feature type="domain" description="AMP-dependent synthetase/ligase" evidence="3">
    <location>
        <begin position="8"/>
        <end position="362"/>
    </location>
</feature>
<dbReference type="CDD" id="cd05936">
    <property type="entry name" value="FC-FACS_FadD_like"/>
    <property type="match status" value="1"/>
</dbReference>
<dbReference type="EMBL" id="AP021879">
    <property type="protein sequence ID" value="BBO93151.1"/>
    <property type="molecule type" value="Genomic_DNA"/>
</dbReference>
<dbReference type="AlphaFoldDB" id="A0A5K8AKD4"/>
<dbReference type="InterPro" id="IPR042099">
    <property type="entry name" value="ANL_N_sf"/>
</dbReference>
<evidence type="ECO:0000313" key="6">
    <source>
        <dbReference type="Proteomes" id="UP000422108"/>
    </source>
</evidence>
<dbReference type="FunFam" id="3.30.300.30:FF:000008">
    <property type="entry name" value="2,3-dihydroxybenzoate-AMP ligase"/>
    <property type="match status" value="1"/>
</dbReference>
<dbReference type="InterPro" id="IPR020845">
    <property type="entry name" value="AMP-binding_CS"/>
</dbReference>
<proteinExistence type="inferred from homology"/>
<dbReference type="Pfam" id="PF13193">
    <property type="entry name" value="AMP-binding_C"/>
    <property type="match status" value="1"/>
</dbReference>
<dbReference type="GO" id="GO:0016405">
    <property type="term" value="F:CoA-ligase activity"/>
    <property type="evidence" value="ECO:0007669"/>
    <property type="project" value="TreeGrafter"/>
</dbReference>
<sequence length="501" mass="55777">MNVTQNVEQAAKIFPEKAAIIFEGRNISYGELNSQATRLASTMTKQGVGKGDRVALYLPNVPEFIICYIATLKIGAVAVSVNPMLKSGELKYILNDSGSILLCTVDELLPNVKKDDYPDLKHVLVCEGDAQGNPTINEWIQDGSESMASSDPDRDEVAVILYTSGTTGFPKGAMLTHGNVVSNSFSAAHHAGFTADDRMALFLPIFHVFGQNFIMNGTFNTCSTLVLFRRFVPDAVLQSIAKNRVTMFFAVPTIFINLLNMDLSDYDISSIRYDFSAAATLPQEIFLRWKERFGRQIHEGYGLTESSPFACYNHNYHHKFGSIGTPVENVEIKIKDEFDDDVPPGQWGEICIKGPGVMKGYWNRPDESERTLRNGWLHSGDIGKKDEDGYVFIVDRVKDMINAAGFKIWPAEVEQYLYRHPAIKELAVYGIPHPEKGEAVCASIVLKDDKKATPEEIIAYCRENMAAYKVPSRVLIIDELPKSATGKILKRELRAESKPIA</sequence>
<dbReference type="PROSITE" id="PS00455">
    <property type="entry name" value="AMP_BINDING"/>
    <property type="match status" value="1"/>
</dbReference>
<dbReference type="PANTHER" id="PTHR24096">
    <property type="entry name" value="LONG-CHAIN-FATTY-ACID--COA LIGASE"/>
    <property type="match status" value="1"/>
</dbReference>
<accession>A0A5K8AKD4</accession>
<name>A0A5K8AKD4_9BACT</name>
<organism evidence="5 6">
    <name type="scientific">Desulfosarcina ovata subsp. ovata</name>
    <dbReference type="NCBI Taxonomy" id="2752305"/>
    <lineage>
        <taxon>Bacteria</taxon>
        <taxon>Pseudomonadati</taxon>
        <taxon>Thermodesulfobacteriota</taxon>
        <taxon>Desulfobacteria</taxon>
        <taxon>Desulfobacterales</taxon>
        <taxon>Desulfosarcinaceae</taxon>
        <taxon>Desulfosarcina</taxon>
    </lineage>
</organism>
<dbReference type="Proteomes" id="UP000422108">
    <property type="component" value="Chromosome"/>
</dbReference>
<dbReference type="RefSeq" id="WP_155313800.1">
    <property type="nucleotide sequence ID" value="NZ_AP021879.1"/>
</dbReference>
<dbReference type="Pfam" id="PF00501">
    <property type="entry name" value="AMP-binding"/>
    <property type="match status" value="1"/>
</dbReference>
<dbReference type="InterPro" id="IPR025110">
    <property type="entry name" value="AMP-bd_C"/>
</dbReference>